<comment type="caution">
    <text evidence="11">The sequence shown here is derived from an EMBL/GenBank/DDBJ whole genome shotgun (WGS) entry which is preliminary data.</text>
</comment>
<dbReference type="SUPFAM" id="SSF63380">
    <property type="entry name" value="Riboflavin synthase domain-like"/>
    <property type="match status" value="1"/>
</dbReference>
<dbReference type="PROSITE" id="PS00197">
    <property type="entry name" value="2FE2S_FER_1"/>
    <property type="match status" value="1"/>
</dbReference>
<dbReference type="Gene3D" id="3.40.50.80">
    <property type="entry name" value="Nucleotide-binding domain of ferredoxin-NADP reductase (FNR) module"/>
    <property type="match status" value="1"/>
</dbReference>
<dbReference type="Proteomes" id="UP001597183">
    <property type="component" value="Unassembled WGS sequence"/>
</dbReference>
<organism evidence="11 12">
    <name type="scientific">Actinoplanes sichuanensis</name>
    <dbReference type="NCBI Taxonomy" id="512349"/>
    <lineage>
        <taxon>Bacteria</taxon>
        <taxon>Bacillati</taxon>
        <taxon>Actinomycetota</taxon>
        <taxon>Actinomycetes</taxon>
        <taxon>Micromonosporales</taxon>
        <taxon>Micromonosporaceae</taxon>
        <taxon>Actinoplanes</taxon>
    </lineage>
</organism>
<dbReference type="SUPFAM" id="SSF54292">
    <property type="entry name" value="2Fe-2S ferredoxin-like"/>
    <property type="match status" value="1"/>
</dbReference>
<dbReference type="PRINTS" id="PR00410">
    <property type="entry name" value="PHEHYDRXLASE"/>
</dbReference>
<keyword evidence="5" id="KW-0274">FAD</keyword>
<evidence type="ECO:0000256" key="2">
    <source>
        <dbReference type="ARBA" id="ARBA00022630"/>
    </source>
</evidence>
<dbReference type="PANTHER" id="PTHR47354:SF8">
    <property type="entry name" value="1,2-PHENYLACETYL-COA EPOXIDASE, SUBUNIT E"/>
    <property type="match status" value="1"/>
</dbReference>
<dbReference type="Gene3D" id="3.10.20.30">
    <property type="match status" value="1"/>
</dbReference>
<dbReference type="Gene3D" id="2.40.30.10">
    <property type="entry name" value="Translation factors"/>
    <property type="match status" value="1"/>
</dbReference>
<dbReference type="Pfam" id="PF00111">
    <property type="entry name" value="Fer2"/>
    <property type="match status" value="1"/>
</dbReference>
<dbReference type="InterPro" id="IPR006058">
    <property type="entry name" value="2Fe2S_fd_BS"/>
</dbReference>
<evidence type="ECO:0000259" key="9">
    <source>
        <dbReference type="PROSITE" id="PS51085"/>
    </source>
</evidence>
<dbReference type="RefSeq" id="WP_317787033.1">
    <property type="nucleotide sequence ID" value="NZ_AP028461.1"/>
</dbReference>
<dbReference type="PROSITE" id="PS51085">
    <property type="entry name" value="2FE2S_FER_2"/>
    <property type="match status" value="1"/>
</dbReference>
<dbReference type="CDD" id="cd00207">
    <property type="entry name" value="fer2"/>
    <property type="match status" value="1"/>
</dbReference>
<reference evidence="12" key="1">
    <citation type="journal article" date="2019" name="Int. J. Syst. Evol. Microbiol.">
        <title>The Global Catalogue of Microorganisms (GCM) 10K type strain sequencing project: providing services to taxonomists for standard genome sequencing and annotation.</title>
        <authorList>
            <consortium name="The Broad Institute Genomics Platform"/>
            <consortium name="The Broad Institute Genome Sequencing Center for Infectious Disease"/>
            <person name="Wu L."/>
            <person name="Ma J."/>
        </authorList>
    </citation>
    <scope>NUCLEOTIDE SEQUENCE [LARGE SCALE GENOMIC DNA]</scope>
    <source>
        <strain evidence="12">CCM 7526</strain>
    </source>
</reference>
<dbReference type="InterPro" id="IPR036010">
    <property type="entry name" value="2Fe-2S_ferredoxin-like_sf"/>
</dbReference>
<keyword evidence="6" id="KW-0560">Oxidoreductase</keyword>
<comment type="cofactor">
    <cofactor evidence="1">
        <name>FAD</name>
        <dbReference type="ChEBI" id="CHEBI:57692"/>
    </cofactor>
</comment>
<evidence type="ECO:0000256" key="5">
    <source>
        <dbReference type="ARBA" id="ARBA00022827"/>
    </source>
</evidence>
<evidence type="ECO:0000259" key="10">
    <source>
        <dbReference type="PROSITE" id="PS51384"/>
    </source>
</evidence>
<dbReference type="InterPro" id="IPR039261">
    <property type="entry name" value="FNR_nucleotide-bd"/>
</dbReference>
<evidence type="ECO:0000256" key="1">
    <source>
        <dbReference type="ARBA" id="ARBA00001974"/>
    </source>
</evidence>
<accession>A0ABW4AM59</accession>
<keyword evidence="8" id="KW-0411">Iron-sulfur</keyword>
<protein>
    <submittedName>
        <fullName evidence="11">2Fe-2S iron-sulfur cluster-binding protein</fullName>
    </submittedName>
</protein>
<dbReference type="InterPro" id="IPR017927">
    <property type="entry name" value="FAD-bd_FR_type"/>
</dbReference>
<proteinExistence type="predicted"/>
<feature type="domain" description="FAD-binding FR-type" evidence="10">
    <location>
        <begin position="2"/>
        <end position="97"/>
    </location>
</feature>
<evidence type="ECO:0000313" key="11">
    <source>
        <dbReference type="EMBL" id="MFD1371932.1"/>
    </source>
</evidence>
<dbReference type="SUPFAM" id="SSF52343">
    <property type="entry name" value="Ferredoxin reductase-like, C-terminal NADP-linked domain"/>
    <property type="match status" value="1"/>
</dbReference>
<evidence type="ECO:0000256" key="7">
    <source>
        <dbReference type="ARBA" id="ARBA00023004"/>
    </source>
</evidence>
<dbReference type="PANTHER" id="PTHR47354">
    <property type="entry name" value="NADH OXIDOREDUCTASE HCR"/>
    <property type="match status" value="1"/>
</dbReference>
<feature type="domain" description="2Fe-2S ferredoxin-type" evidence="9">
    <location>
        <begin position="228"/>
        <end position="316"/>
    </location>
</feature>
<dbReference type="InterPro" id="IPR017938">
    <property type="entry name" value="Riboflavin_synthase-like_b-brl"/>
</dbReference>
<gene>
    <name evidence="11" type="ORF">ACFQ5G_41960</name>
</gene>
<keyword evidence="4" id="KW-0479">Metal-binding</keyword>
<evidence type="ECO:0000256" key="3">
    <source>
        <dbReference type="ARBA" id="ARBA00022714"/>
    </source>
</evidence>
<name>A0ABW4AM59_9ACTN</name>
<keyword evidence="7" id="KW-0408">Iron</keyword>
<evidence type="ECO:0000313" key="12">
    <source>
        <dbReference type="Proteomes" id="UP001597183"/>
    </source>
</evidence>
<keyword evidence="2" id="KW-0285">Flavoprotein</keyword>
<evidence type="ECO:0000256" key="8">
    <source>
        <dbReference type="ARBA" id="ARBA00023014"/>
    </source>
</evidence>
<dbReference type="InterPro" id="IPR050415">
    <property type="entry name" value="MRET"/>
</dbReference>
<dbReference type="InterPro" id="IPR001041">
    <property type="entry name" value="2Fe-2S_ferredoxin-type"/>
</dbReference>
<dbReference type="InterPro" id="IPR012675">
    <property type="entry name" value="Beta-grasp_dom_sf"/>
</dbReference>
<dbReference type="CDD" id="cd06214">
    <property type="entry name" value="PA_degradation_oxidoreductase_like"/>
    <property type="match status" value="1"/>
</dbReference>
<dbReference type="PROSITE" id="PS51384">
    <property type="entry name" value="FAD_FR"/>
    <property type="match status" value="1"/>
</dbReference>
<keyword evidence="3" id="KW-0001">2Fe-2S</keyword>
<dbReference type="InterPro" id="IPR008333">
    <property type="entry name" value="Cbr1-like_FAD-bd_dom"/>
</dbReference>
<sequence>MPYFRPVRIAAVIPETADACSLVLDTTFDYRPGQYLTVRTPAGPRCYSLSSAPGIDDRPTVTVKRVPGGRVSNWICDHVRAGDTLDMAGPAGTFTPDSLDDDLLFLAAGSGITPIMGIVKALRSDPVLIYANRDAESIIFGARLDGMLPVIHWLDSERGIPTADFLKELLLPYLQREAFVCGPEAFVAVAEKALQSAGVPASRIRVERFEANQTATEPVEEDQDGPAAVAEVAIDGQTHVLPWAAGKRLLDVIIDAGLNPPYSCRQGQCGACAVRLVSGEVDLVNNEILEEEDFAEGYILACQAIPVTDSVSVTYY</sequence>
<evidence type="ECO:0000256" key="4">
    <source>
        <dbReference type="ARBA" id="ARBA00022723"/>
    </source>
</evidence>
<evidence type="ECO:0000256" key="6">
    <source>
        <dbReference type="ARBA" id="ARBA00023002"/>
    </source>
</evidence>
<keyword evidence="12" id="KW-1185">Reference proteome</keyword>
<dbReference type="EMBL" id="JBHTMK010000053">
    <property type="protein sequence ID" value="MFD1371932.1"/>
    <property type="molecule type" value="Genomic_DNA"/>
</dbReference>
<dbReference type="Pfam" id="PF00970">
    <property type="entry name" value="FAD_binding_6"/>
    <property type="match status" value="1"/>
</dbReference>